<feature type="compositionally biased region" description="Basic and acidic residues" evidence="2">
    <location>
        <begin position="317"/>
        <end position="342"/>
    </location>
</feature>
<feature type="non-terminal residue" evidence="5">
    <location>
        <position position="571"/>
    </location>
</feature>
<dbReference type="PROSITE" id="PS50850">
    <property type="entry name" value="MFS"/>
    <property type="match status" value="1"/>
</dbReference>
<keyword evidence="3" id="KW-0472">Membrane</keyword>
<feature type="transmembrane region" description="Helical" evidence="3">
    <location>
        <begin position="93"/>
        <end position="113"/>
    </location>
</feature>
<reference evidence="5 6" key="1">
    <citation type="submission" date="2019-01" db="EMBL/GenBank/DDBJ databases">
        <title>A draft genome assembly of the solar-powered sea slug Elysia chlorotica.</title>
        <authorList>
            <person name="Cai H."/>
            <person name="Li Q."/>
            <person name="Fang X."/>
            <person name="Li J."/>
            <person name="Curtis N.E."/>
            <person name="Altenburger A."/>
            <person name="Shibata T."/>
            <person name="Feng M."/>
            <person name="Maeda T."/>
            <person name="Schwartz J.A."/>
            <person name="Shigenobu S."/>
            <person name="Lundholm N."/>
            <person name="Nishiyama T."/>
            <person name="Yang H."/>
            <person name="Hasebe M."/>
            <person name="Li S."/>
            <person name="Pierce S.K."/>
            <person name="Wang J."/>
        </authorList>
    </citation>
    <scope>NUCLEOTIDE SEQUENCE [LARGE SCALE GENOMIC DNA]</scope>
    <source>
        <strain evidence="5">EC2010</strain>
        <tissue evidence="5">Whole organism of an adult</tissue>
    </source>
</reference>
<feature type="region of interest" description="Disordered" evidence="2">
    <location>
        <begin position="249"/>
        <end position="353"/>
    </location>
</feature>
<accession>A0A3S1BJV4</accession>
<feature type="transmembrane region" description="Helical" evidence="3">
    <location>
        <begin position="518"/>
        <end position="541"/>
    </location>
</feature>
<evidence type="ECO:0000313" key="5">
    <source>
        <dbReference type="EMBL" id="RUS85430.1"/>
    </source>
</evidence>
<keyword evidence="3" id="KW-1133">Transmembrane helix</keyword>
<dbReference type="InterPro" id="IPR020846">
    <property type="entry name" value="MFS_dom"/>
</dbReference>
<dbReference type="PANTHER" id="PTHR11360">
    <property type="entry name" value="MONOCARBOXYLATE TRANSPORTER"/>
    <property type="match status" value="1"/>
</dbReference>
<organism evidence="5 6">
    <name type="scientific">Elysia chlorotica</name>
    <name type="common">Eastern emerald elysia</name>
    <name type="synonym">Sea slug</name>
    <dbReference type="NCBI Taxonomy" id="188477"/>
    <lineage>
        <taxon>Eukaryota</taxon>
        <taxon>Metazoa</taxon>
        <taxon>Spiralia</taxon>
        <taxon>Lophotrochozoa</taxon>
        <taxon>Mollusca</taxon>
        <taxon>Gastropoda</taxon>
        <taxon>Heterobranchia</taxon>
        <taxon>Euthyneura</taxon>
        <taxon>Panpulmonata</taxon>
        <taxon>Sacoglossa</taxon>
        <taxon>Placobranchoidea</taxon>
        <taxon>Plakobranchidae</taxon>
        <taxon>Elysia</taxon>
    </lineage>
</organism>
<evidence type="ECO:0000256" key="1">
    <source>
        <dbReference type="ARBA" id="ARBA00004141"/>
    </source>
</evidence>
<feature type="domain" description="Major facilitator superfamily (MFS) profile" evidence="4">
    <location>
        <begin position="1"/>
        <end position="206"/>
    </location>
</feature>
<feature type="transmembrane region" description="Helical" evidence="3">
    <location>
        <begin position="23"/>
        <end position="43"/>
    </location>
</feature>
<keyword evidence="6" id="KW-1185">Reference proteome</keyword>
<feature type="transmembrane region" description="Helical" evidence="3">
    <location>
        <begin position="63"/>
        <end position="86"/>
    </location>
</feature>
<dbReference type="GO" id="GO:0016020">
    <property type="term" value="C:membrane"/>
    <property type="evidence" value="ECO:0007669"/>
    <property type="project" value="UniProtKB-SubCell"/>
</dbReference>
<evidence type="ECO:0000256" key="2">
    <source>
        <dbReference type="SAM" id="MobiDB-lite"/>
    </source>
</evidence>
<evidence type="ECO:0000259" key="4">
    <source>
        <dbReference type="PROSITE" id="PS50850"/>
    </source>
</evidence>
<feature type="compositionally biased region" description="Basic and acidic residues" evidence="2">
    <location>
        <begin position="284"/>
        <end position="294"/>
    </location>
</feature>
<feature type="transmembrane region" description="Helical" evidence="3">
    <location>
        <begin position="119"/>
        <end position="139"/>
    </location>
</feature>
<dbReference type="InterPro" id="IPR050327">
    <property type="entry name" value="Proton-linked_MCT"/>
</dbReference>
<sequence>MATENGILIQKQRKLPPLPQDEGWSWMIVLGVFIYAFFMVGIAKSYGLFLLAFMEHFGVSVAFASLPLVLSGILYAFGAPTALIISEKYNARWVVIFGAVAGMIGIAISSALISMEFVVLFFGVWYGIGNSCFYGNGLVTIGKYFKKRRSVATGIGLAGASIGQFAMPPIIEFLLRTYGLSGTLFILAALYSHAAISGALFRPLSMYGPPLKEVVPQAKLAGAEAEESGKKTEGETKVFVQIRDELADSENGDVNSLQKNGEPAASSSPVSLNGKAGFPNPELKNGRAAEENQPLHHAGAESCAPHNQKSGNPDQTAETHDQYYSEASHKEELLGRDNKDGEAGVQDDNNDDADDDMLLERKAFFASTGSVFLVSPTVQDIRDVDNDAREFSPLPLSAARLRREKRKALCLKINSVFDFRVLRSYITIFYTINCFVCFFGYFSHILFLPGIVQEKGILDYKKALLISMCGAGDLISRVSTGFFADMNLVPRYRISALACILCGLNIALTLPARGFEWLAVHCFFYGYFGGAYVSLLSVVLLDMVGLAMMSKNLAVILLIQGIGSSLGQMFL</sequence>
<feature type="transmembrane region" description="Helical" evidence="3">
    <location>
        <begin position="428"/>
        <end position="451"/>
    </location>
</feature>
<evidence type="ECO:0000313" key="6">
    <source>
        <dbReference type="Proteomes" id="UP000271974"/>
    </source>
</evidence>
<feature type="compositionally biased region" description="Polar residues" evidence="2">
    <location>
        <begin position="305"/>
        <end position="316"/>
    </location>
</feature>
<comment type="subcellular location">
    <subcellularLocation>
        <location evidence="1">Membrane</location>
        <topology evidence="1">Multi-pass membrane protein</topology>
    </subcellularLocation>
</comment>
<proteinExistence type="predicted"/>
<gene>
    <name evidence="5" type="ORF">EGW08_006821</name>
</gene>
<feature type="transmembrane region" description="Helical" evidence="3">
    <location>
        <begin position="494"/>
        <end position="512"/>
    </location>
</feature>
<dbReference type="Pfam" id="PF07690">
    <property type="entry name" value="MFS_1"/>
    <property type="match status" value="2"/>
</dbReference>
<name>A0A3S1BJV4_ELYCH</name>
<dbReference type="AlphaFoldDB" id="A0A3S1BJV4"/>
<feature type="transmembrane region" description="Helical" evidence="3">
    <location>
        <begin position="553"/>
        <end position="570"/>
    </location>
</feature>
<dbReference type="OrthoDB" id="2213137at2759"/>
<dbReference type="EMBL" id="RQTK01000170">
    <property type="protein sequence ID" value="RUS85430.1"/>
    <property type="molecule type" value="Genomic_DNA"/>
</dbReference>
<dbReference type="Proteomes" id="UP000271974">
    <property type="component" value="Unassembled WGS sequence"/>
</dbReference>
<evidence type="ECO:0000256" key="3">
    <source>
        <dbReference type="SAM" id="Phobius"/>
    </source>
</evidence>
<keyword evidence="3" id="KW-0812">Transmembrane</keyword>
<dbReference type="InterPro" id="IPR011701">
    <property type="entry name" value="MFS"/>
</dbReference>
<comment type="caution">
    <text evidence="5">The sequence shown here is derived from an EMBL/GenBank/DDBJ whole genome shotgun (WGS) entry which is preliminary data.</text>
</comment>
<dbReference type="GO" id="GO:0008028">
    <property type="term" value="F:monocarboxylic acid transmembrane transporter activity"/>
    <property type="evidence" value="ECO:0007669"/>
    <property type="project" value="TreeGrafter"/>
</dbReference>
<feature type="compositionally biased region" description="Polar residues" evidence="2">
    <location>
        <begin position="252"/>
        <end position="271"/>
    </location>
</feature>
<dbReference type="PANTHER" id="PTHR11360:SF284">
    <property type="entry name" value="EG:103B4.3 PROTEIN-RELATED"/>
    <property type="match status" value="1"/>
</dbReference>
<dbReference type="Gene3D" id="1.20.1250.20">
    <property type="entry name" value="MFS general substrate transporter like domains"/>
    <property type="match status" value="2"/>
</dbReference>
<protein>
    <recommendedName>
        <fullName evidence="4">Major facilitator superfamily (MFS) profile domain-containing protein</fullName>
    </recommendedName>
</protein>
<dbReference type="SUPFAM" id="SSF103473">
    <property type="entry name" value="MFS general substrate transporter"/>
    <property type="match status" value="1"/>
</dbReference>
<dbReference type="InterPro" id="IPR036259">
    <property type="entry name" value="MFS_trans_sf"/>
</dbReference>
<feature type="transmembrane region" description="Helical" evidence="3">
    <location>
        <begin position="177"/>
        <end position="201"/>
    </location>
</feature>